<sequence>MEETTYKVVALALAVMRKTVETLQSFDHQGGWLEIFAWRERIRSGDGDKAVDRCLGLQLSKALSDDGPYQNTGP</sequence>
<organism evidence="1">
    <name type="scientific">Salix viminalis</name>
    <name type="common">Common osier</name>
    <name type="synonym">Basket willow</name>
    <dbReference type="NCBI Taxonomy" id="40686"/>
    <lineage>
        <taxon>Eukaryota</taxon>
        <taxon>Viridiplantae</taxon>
        <taxon>Streptophyta</taxon>
        <taxon>Embryophyta</taxon>
        <taxon>Tracheophyta</taxon>
        <taxon>Spermatophyta</taxon>
        <taxon>Magnoliopsida</taxon>
        <taxon>eudicotyledons</taxon>
        <taxon>Gunneridae</taxon>
        <taxon>Pentapetalae</taxon>
        <taxon>rosids</taxon>
        <taxon>fabids</taxon>
        <taxon>Malpighiales</taxon>
        <taxon>Salicaceae</taxon>
        <taxon>Saliceae</taxon>
        <taxon>Salix</taxon>
    </lineage>
</organism>
<dbReference type="EMBL" id="CAADRP010001785">
    <property type="protein sequence ID" value="VFU52213.1"/>
    <property type="molecule type" value="Genomic_DNA"/>
</dbReference>
<gene>
    <name evidence="1" type="ORF">SVIM_LOCUS356749</name>
</gene>
<proteinExistence type="predicted"/>
<name>A0A6N2MVE4_SALVM</name>
<evidence type="ECO:0000313" key="1">
    <source>
        <dbReference type="EMBL" id="VFU52213.1"/>
    </source>
</evidence>
<accession>A0A6N2MVE4</accession>
<protein>
    <submittedName>
        <fullName evidence="1">Uncharacterized protein</fullName>
    </submittedName>
</protein>
<dbReference type="AlphaFoldDB" id="A0A6N2MVE4"/>
<reference evidence="1" key="1">
    <citation type="submission" date="2019-03" db="EMBL/GenBank/DDBJ databases">
        <authorList>
            <person name="Mank J."/>
            <person name="Almeida P."/>
        </authorList>
    </citation>
    <scope>NUCLEOTIDE SEQUENCE</scope>
    <source>
        <strain evidence="1">78183</strain>
    </source>
</reference>